<reference evidence="1 2" key="1">
    <citation type="submission" date="2018-01" db="EMBL/GenBank/DDBJ databases">
        <title>Metagenomic assembled genomes from two thermal pools in the Uzon Caldera, Kamchatka, Russia.</title>
        <authorList>
            <person name="Wilkins L."/>
            <person name="Ettinger C."/>
        </authorList>
    </citation>
    <scope>NUCLEOTIDE SEQUENCE [LARGE SCALE GENOMIC DNA]</scope>
    <source>
        <strain evidence="1">ARK-04</strain>
    </source>
</reference>
<dbReference type="EMBL" id="PNJD01000205">
    <property type="protein sequence ID" value="PMP97298.1"/>
    <property type="molecule type" value="Genomic_DNA"/>
</dbReference>
<protein>
    <submittedName>
        <fullName evidence="1">Type I-B CRISPR-associated protein Cas5</fullName>
    </submittedName>
</protein>
<evidence type="ECO:0000313" key="2">
    <source>
        <dbReference type="Proteomes" id="UP000235619"/>
    </source>
</evidence>
<evidence type="ECO:0000313" key="1">
    <source>
        <dbReference type="EMBL" id="PMP97298.1"/>
    </source>
</evidence>
<organism evidence="1 2">
    <name type="scientific">Thermodesulfobacterium geofontis</name>
    <dbReference type="NCBI Taxonomy" id="1295609"/>
    <lineage>
        <taxon>Bacteria</taxon>
        <taxon>Pseudomonadati</taxon>
        <taxon>Thermodesulfobacteriota</taxon>
        <taxon>Thermodesulfobacteria</taxon>
        <taxon>Thermodesulfobacteriales</taxon>
        <taxon>Thermodesulfobacteriaceae</taxon>
        <taxon>Thermodesulfobacterium</taxon>
    </lineage>
</organism>
<name>A0A2N7QF22_9BACT</name>
<sequence>NKEGEILLEGFNKILSKSPTYVINIFNIYLTIYIKADENCLKKFKENLLRKEFPSIGRKEYLARIDYIDFVEAQIKRFSRLTKYKIQEGIYLNKKIADTLEISGINYRMNFKYYKDLMDKTGLRYFEKKDVVYVDSGTIEKGEFLFDKDEDKIIDLIGDLDE</sequence>
<accession>A0A2N7QF22</accession>
<proteinExistence type="predicted"/>
<dbReference type="AlphaFoldDB" id="A0A2N7QF22"/>
<dbReference type="Proteomes" id="UP000235619">
    <property type="component" value="Unassembled WGS sequence"/>
</dbReference>
<comment type="caution">
    <text evidence="1">The sequence shown here is derived from an EMBL/GenBank/DDBJ whole genome shotgun (WGS) entry which is preliminary data.</text>
</comment>
<gene>
    <name evidence="1" type="ORF">C0169_03455</name>
</gene>
<feature type="non-terminal residue" evidence="1">
    <location>
        <position position="1"/>
    </location>
</feature>